<dbReference type="InterPro" id="IPR007590">
    <property type="entry name" value="Saf4/Yju2"/>
</dbReference>
<dbReference type="PANTHER" id="PTHR12111:SF1">
    <property type="entry name" value="SPLICING FACTOR YJU2"/>
    <property type="match status" value="1"/>
</dbReference>
<comment type="caution">
    <text evidence="1">The sequence shown here is derived from an EMBL/GenBank/DDBJ whole genome shotgun (WGS) entry which is preliminary data.</text>
</comment>
<gene>
    <name evidence="1" type="ORF">RI543_004782</name>
</gene>
<name>A0AAN7VYW6_9SACH</name>
<protein>
    <submittedName>
        <fullName evidence="1">Uncharacterized protein</fullName>
    </submittedName>
</protein>
<organism evidence="1 2">
    <name type="scientific">Arxiozyma heterogenica</name>
    <dbReference type="NCBI Taxonomy" id="278026"/>
    <lineage>
        <taxon>Eukaryota</taxon>
        <taxon>Fungi</taxon>
        <taxon>Dikarya</taxon>
        <taxon>Ascomycota</taxon>
        <taxon>Saccharomycotina</taxon>
        <taxon>Saccharomycetes</taxon>
        <taxon>Saccharomycetales</taxon>
        <taxon>Saccharomycetaceae</taxon>
        <taxon>Arxiozyma</taxon>
    </lineage>
</organism>
<evidence type="ECO:0000313" key="1">
    <source>
        <dbReference type="EMBL" id="KAK5773884.1"/>
    </source>
</evidence>
<evidence type="ECO:0000313" key="2">
    <source>
        <dbReference type="Proteomes" id="UP001306508"/>
    </source>
</evidence>
<reference evidence="2" key="1">
    <citation type="submission" date="2023-07" db="EMBL/GenBank/DDBJ databases">
        <title>A draft genome of Kazachstania heterogenica Y-27499.</title>
        <authorList>
            <person name="Donic C."/>
            <person name="Kralova J.S."/>
            <person name="Fidel L."/>
            <person name="Ben-Dor S."/>
            <person name="Jung S."/>
        </authorList>
    </citation>
    <scope>NUCLEOTIDE SEQUENCE [LARGE SCALE GENOMIC DNA]</scope>
    <source>
        <strain evidence="2">Y27499</strain>
    </source>
</reference>
<accession>A0AAN7VYW6</accession>
<proteinExistence type="predicted"/>
<dbReference type="PANTHER" id="PTHR12111">
    <property type="entry name" value="SPLICING FACTOR YJU2"/>
    <property type="match status" value="1"/>
</dbReference>
<dbReference type="GO" id="GO:0000398">
    <property type="term" value="P:mRNA splicing, via spliceosome"/>
    <property type="evidence" value="ECO:0007669"/>
    <property type="project" value="InterPro"/>
</dbReference>
<dbReference type="GO" id="GO:0071006">
    <property type="term" value="C:U2-type catalytic step 1 spliceosome"/>
    <property type="evidence" value="ECO:0007669"/>
    <property type="project" value="TreeGrafter"/>
</dbReference>
<dbReference type="Proteomes" id="UP001306508">
    <property type="component" value="Unassembled WGS sequence"/>
</dbReference>
<dbReference type="AlphaFoldDB" id="A0AAN7VYW6"/>
<dbReference type="EMBL" id="JAWIZZ010000061">
    <property type="protein sequence ID" value="KAK5773884.1"/>
    <property type="molecule type" value="Genomic_DNA"/>
</dbReference>
<keyword evidence="2" id="KW-1185">Reference proteome</keyword>
<dbReference type="Pfam" id="PF04502">
    <property type="entry name" value="Saf4_Yju2"/>
    <property type="match status" value="1"/>
</dbReference>
<sequence length="244" mass="27916">MSNIRFMNPCTIQCDSCGEIIPPRRKFNGNKQLLKEKYLDKVKIYTLSFHCPQCHNLLVLQTDPQRADYITKSGCHRLFHDSSSTEGVDTTKGDDVDNDKTKQIESRLKKLQKQQSQMDELSKIQELQSKIHQQEMLTMGSTKVEKCDSEGDADANDVVPGFTTKFYSENSIFPRPEKQVSKQFEEESTTINTSDLIKLRTTHINNNNNSKNNNNKTLDKKNSSLSLGVIIKNKKKKGRIVKKK</sequence>